<dbReference type="Pfam" id="PF00994">
    <property type="entry name" value="MoCF_biosynth"/>
    <property type="match status" value="1"/>
</dbReference>
<evidence type="ECO:0000313" key="2">
    <source>
        <dbReference type="EMBL" id="SCB25806.1"/>
    </source>
</evidence>
<feature type="domain" description="MoaB/Mog" evidence="1">
    <location>
        <begin position="10"/>
        <end position="172"/>
    </location>
</feature>
<dbReference type="InterPro" id="IPR036425">
    <property type="entry name" value="MoaB/Mog-like_dom_sf"/>
</dbReference>
<dbReference type="Pfam" id="PF24102">
    <property type="entry name" value="FLAD1_M"/>
    <property type="match status" value="1"/>
</dbReference>
<dbReference type="EMBL" id="FMAF01000005">
    <property type="protein sequence ID" value="SCB25806.1"/>
    <property type="molecule type" value="Genomic_DNA"/>
</dbReference>
<evidence type="ECO:0000313" key="3">
    <source>
        <dbReference type="Proteomes" id="UP000199205"/>
    </source>
</evidence>
<reference evidence="2 3" key="1">
    <citation type="submission" date="2016-08" db="EMBL/GenBank/DDBJ databases">
        <authorList>
            <person name="Seilhamer J.J."/>
        </authorList>
    </citation>
    <scope>NUCLEOTIDE SEQUENCE [LARGE SCALE GENOMIC DNA]</scope>
    <source>
        <strain evidence="2 3">P1-7</strain>
    </source>
</reference>
<dbReference type="InterPro" id="IPR050101">
    <property type="entry name" value="CinA"/>
</dbReference>
<proteinExistence type="predicted"/>
<protein>
    <submittedName>
        <fullName evidence="2">Molybdenum cofactor synthesis domain-containing protein</fullName>
    </submittedName>
</protein>
<dbReference type="CDD" id="cd00885">
    <property type="entry name" value="cinA"/>
    <property type="match status" value="1"/>
</dbReference>
<dbReference type="AlphaFoldDB" id="A0A1C3VDG7"/>
<sequence length="257" mass="27624">MTNETIVTAAMLAIGDELLSGRTKDRNIGHLADILLLAGIDLKEVRIVADDEDAIVSALNALRGTYDYVFTSGGIGPTHDDITADAIAKAFGVPCEHDAEAMRLMAEMYAKREMEFTEARQRMARMPVGSKHIANPVSTAPGFNIGNVYVMAGVPQVFQAMLDNVIPTLRTGVRMLSTAIACPYGEGEIGTPLGIIQKAHPDTSIGSYPRYVGQSFSTEIVVRARSAELVENVAAEVRAMIEAIRQSKAKDNQSAQA</sequence>
<dbReference type="InterPro" id="IPR001453">
    <property type="entry name" value="MoaB/Mog_dom"/>
</dbReference>
<dbReference type="InterPro" id="IPR056596">
    <property type="entry name" value="FLAD1_M"/>
</dbReference>
<dbReference type="SUPFAM" id="SSF53218">
    <property type="entry name" value="Molybdenum cofactor biosynthesis proteins"/>
    <property type="match status" value="1"/>
</dbReference>
<dbReference type="Gene3D" id="3.40.980.10">
    <property type="entry name" value="MoaB/Mog-like domain"/>
    <property type="match status" value="1"/>
</dbReference>
<organism evidence="2 3">
    <name type="scientific">Rhizobium lusitanum</name>
    <dbReference type="NCBI Taxonomy" id="293958"/>
    <lineage>
        <taxon>Bacteria</taxon>
        <taxon>Pseudomonadati</taxon>
        <taxon>Pseudomonadota</taxon>
        <taxon>Alphaproteobacteria</taxon>
        <taxon>Hyphomicrobiales</taxon>
        <taxon>Rhizobiaceae</taxon>
        <taxon>Rhizobium/Agrobacterium group</taxon>
        <taxon>Rhizobium</taxon>
    </lineage>
</organism>
<dbReference type="SMART" id="SM00852">
    <property type="entry name" value="MoCF_biosynth"/>
    <property type="match status" value="1"/>
</dbReference>
<name>A0A1C3VDG7_9HYPH</name>
<accession>A0A1C3VDG7</accession>
<gene>
    <name evidence="2" type="ORF">GA0061101_10559</name>
</gene>
<evidence type="ECO:0000259" key="1">
    <source>
        <dbReference type="SMART" id="SM00852"/>
    </source>
</evidence>
<dbReference type="OrthoDB" id="9801454at2"/>
<dbReference type="Proteomes" id="UP000199205">
    <property type="component" value="Unassembled WGS sequence"/>
</dbReference>
<dbReference type="RefSeq" id="WP_092573651.1">
    <property type="nucleotide sequence ID" value="NZ_FMAF01000005.1"/>
</dbReference>
<dbReference type="PANTHER" id="PTHR13939">
    <property type="entry name" value="NICOTINAMIDE-NUCLEOTIDE AMIDOHYDROLASE PNCC"/>
    <property type="match status" value="1"/>
</dbReference>
<dbReference type="PANTHER" id="PTHR13939:SF0">
    <property type="entry name" value="NMN AMIDOHYDROLASE-LIKE PROTEIN YFAY"/>
    <property type="match status" value="1"/>
</dbReference>